<comment type="cofactor">
    <cofactor evidence="1">
        <name>Mg(2+)</name>
        <dbReference type="ChEBI" id="CHEBI:18420"/>
    </cofactor>
</comment>
<name>A0A1I1I284_9LACT</name>
<dbReference type="RefSeq" id="WP_091529656.1">
    <property type="nucleotide sequence ID" value="NZ_FOLT01000004.1"/>
</dbReference>
<dbReference type="InterPro" id="IPR015797">
    <property type="entry name" value="NUDIX_hydrolase-like_dom_sf"/>
</dbReference>
<dbReference type="Proteomes" id="UP000199612">
    <property type="component" value="Unassembled WGS sequence"/>
</dbReference>
<dbReference type="InterPro" id="IPR000086">
    <property type="entry name" value="NUDIX_hydrolase_dom"/>
</dbReference>
<dbReference type="PRINTS" id="PR00502">
    <property type="entry name" value="NUDIXFAMILY"/>
</dbReference>
<protein>
    <submittedName>
        <fullName evidence="5">ADP-ribose pyrophosphatase YjhB, NUDIX family</fullName>
    </submittedName>
</protein>
<evidence type="ECO:0000256" key="2">
    <source>
        <dbReference type="ARBA" id="ARBA00022801"/>
    </source>
</evidence>
<evidence type="ECO:0000313" key="6">
    <source>
        <dbReference type="Proteomes" id="UP000199612"/>
    </source>
</evidence>
<dbReference type="SUPFAM" id="SSF55811">
    <property type="entry name" value="Nudix"/>
    <property type="match status" value="1"/>
</dbReference>
<dbReference type="AlphaFoldDB" id="A0A1I1I284"/>
<evidence type="ECO:0000256" key="3">
    <source>
        <dbReference type="RuleBase" id="RU003476"/>
    </source>
</evidence>
<keyword evidence="6" id="KW-1185">Reference proteome</keyword>
<evidence type="ECO:0000313" key="5">
    <source>
        <dbReference type="EMBL" id="SFC30135.1"/>
    </source>
</evidence>
<organism evidence="5 6">
    <name type="scientific">Alkalibacterium subtropicum</name>
    <dbReference type="NCBI Taxonomy" id="753702"/>
    <lineage>
        <taxon>Bacteria</taxon>
        <taxon>Bacillati</taxon>
        <taxon>Bacillota</taxon>
        <taxon>Bacilli</taxon>
        <taxon>Lactobacillales</taxon>
        <taxon>Carnobacteriaceae</taxon>
        <taxon>Alkalibacterium</taxon>
    </lineage>
</organism>
<sequence length="157" mass="18054">MDYVEALREKIGHDAVILNGSVAFILDQNGEVLLQQRPDKSWGLPGGLMELGESFEETLIREVKEETNLTIKTYQFVDILSGRDFFVRLANGDEYYSVTALYHVTDFDGTLKADSDESMQLKFFPFNNVPEHMNPRWRQFLDVFIEKYQESSTGVNS</sequence>
<evidence type="ECO:0000256" key="1">
    <source>
        <dbReference type="ARBA" id="ARBA00001946"/>
    </source>
</evidence>
<dbReference type="CDD" id="cd04677">
    <property type="entry name" value="NUDIX_Hydrolase"/>
    <property type="match status" value="1"/>
</dbReference>
<gene>
    <name evidence="5" type="ORF">SAMN04488102_104277</name>
</gene>
<dbReference type="PROSITE" id="PS00893">
    <property type="entry name" value="NUDIX_BOX"/>
    <property type="match status" value="1"/>
</dbReference>
<dbReference type="EMBL" id="FOLT01000004">
    <property type="protein sequence ID" value="SFC30135.1"/>
    <property type="molecule type" value="Genomic_DNA"/>
</dbReference>
<comment type="similarity">
    <text evidence="3">Belongs to the Nudix hydrolase family.</text>
</comment>
<dbReference type="GO" id="GO:0016787">
    <property type="term" value="F:hydrolase activity"/>
    <property type="evidence" value="ECO:0007669"/>
    <property type="project" value="UniProtKB-KW"/>
</dbReference>
<dbReference type="PROSITE" id="PS51462">
    <property type="entry name" value="NUDIX"/>
    <property type="match status" value="1"/>
</dbReference>
<evidence type="ECO:0000259" key="4">
    <source>
        <dbReference type="PROSITE" id="PS51462"/>
    </source>
</evidence>
<dbReference type="InterPro" id="IPR020084">
    <property type="entry name" value="NUDIX_hydrolase_CS"/>
</dbReference>
<dbReference type="Gene3D" id="3.90.79.10">
    <property type="entry name" value="Nucleoside Triphosphate Pyrophosphohydrolase"/>
    <property type="match status" value="1"/>
</dbReference>
<keyword evidence="2 3" id="KW-0378">Hydrolase</keyword>
<dbReference type="Pfam" id="PF00293">
    <property type="entry name" value="NUDIX"/>
    <property type="match status" value="1"/>
</dbReference>
<dbReference type="STRING" id="753702.SAMN04488102_104277"/>
<reference evidence="6" key="1">
    <citation type="submission" date="2016-10" db="EMBL/GenBank/DDBJ databases">
        <authorList>
            <person name="Varghese N."/>
            <person name="Submissions S."/>
        </authorList>
    </citation>
    <scope>NUCLEOTIDE SEQUENCE [LARGE SCALE GENOMIC DNA]</scope>
    <source>
        <strain evidence="6">DSM 23664</strain>
    </source>
</reference>
<dbReference type="PANTHER" id="PTHR43046">
    <property type="entry name" value="GDP-MANNOSE MANNOSYL HYDROLASE"/>
    <property type="match status" value="1"/>
</dbReference>
<feature type="domain" description="Nudix hydrolase" evidence="4">
    <location>
        <begin position="16"/>
        <end position="146"/>
    </location>
</feature>
<proteinExistence type="inferred from homology"/>
<dbReference type="OrthoDB" id="9787476at2"/>
<dbReference type="InterPro" id="IPR020476">
    <property type="entry name" value="Nudix_hydrolase"/>
</dbReference>
<dbReference type="PANTHER" id="PTHR43046:SF2">
    <property type="entry name" value="8-OXO-DGTP DIPHOSPHATASE-RELATED"/>
    <property type="match status" value="1"/>
</dbReference>
<accession>A0A1I1I284</accession>